<evidence type="ECO:0000313" key="3">
    <source>
        <dbReference type="Proteomes" id="UP001149140"/>
    </source>
</evidence>
<accession>A0A9X3N3P9</accession>
<evidence type="ECO:0000313" key="2">
    <source>
        <dbReference type="EMBL" id="MDA0166177.1"/>
    </source>
</evidence>
<feature type="transmembrane region" description="Helical" evidence="1">
    <location>
        <begin position="171"/>
        <end position="192"/>
    </location>
</feature>
<dbReference type="Pfam" id="PF11361">
    <property type="entry name" value="DUF3159"/>
    <property type="match status" value="1"/>
</dbReference>
<reference evidence="2" key="1">
    <citation type="submission" date="2022-10" db="EMBL/GenBank/DDBJ databases">
        <title>The WGS of Solirubrobacter ginsenosidimutans DSM 21036.</title>
        <authorList>
            <person name="Jiang Z."/>
        </authorList>
    </citation>
    <scope>NUCLEOTIDE SEQUENCE</scope>
    <source>
        <strain evidence="2">DSM 21036</strain>
    </source>
</reference>
<keyword evidence="1" id="KW-0812">Transmembrane</keyword>
<gene>
    <name evidence="2" type="ORF">OM076_38285</name>
</gene>
<feature type="transmembrane region" description="Helical" evidence="1">
    <location>
        <begin position="66"/>
        <end position="84"/>
    </location>
</feature>
<proteinExistence type="predicted"/>
<keyword evidence="3" id="KW-1185">Reference proteome</keyword>
<feature type="transmembrane region" description="Helical" evidence="1">
    <location>
        <begin position="30"/>
        <end position="54"/>
    </location>
</feature>
<dbReference type="RefSeq" id="WP_270045434.1">
    <property type="nucleotide sequence ID" value="NZ_JAPDOD010000060.1"/>
</dbReference>
<evidence type="ECO:0000256" key="1">
    <source>
        <dbReference type="SAM" id="Phobius"/>
    </source>
</evidence>
<keyword evidence="1" id="KW-1133">Transmembrane helix</keyword>
<comment type="caution">
    <text evidence="2">The sequence shown here is derived from an EMBL/GenBank/DDBJ whole genome shotgun (WGS) entry which is preliminary data.</text>
</comment>
<name>A0A9X3N3P9_9ACTN</name>
<dbReference type="InterPro" id="IPR016566">
    <property type="entry name" value="UCP010219"/>
</dbReference>
<protein>
    <submittedName>
        <fullName evidence="2">DUF3159 domain-containing protein</fullName>
    </submittedName>
</protein>
<dbReference type="Proteomes" id="UP001149140">
    <property type="component" value="Unassembled WGS sequence"/>
</dbReference>
<dbReference type="AlphaFoldDB" id="A0A9X3N3P9"/>
<sequence>MSQPPPEHPPSPVDILRDKRAMLDTGTGPIAFVVVYAIWGLKTAAIVAIALGVVMAVERVVRKKTVVNVLGGLFVTVISAVIAWRTGKAETYFVPRALIQAGYAIVFAGSAVIRQPITGFLVAALFRAEPGWAKLPAVRRAMTELTLAWAALFGFRAAVYAVLIATGRVGWLAAASVAMGWPAFGLLMFLSYRFVPKRLEQLGAPDPRQPEAPEPAP</sequence>
<keyword evidence="1" id="KW-0472">Membrane</keyword>
<feature type="transmembrane region" description="Helical" evidence="1">
    <location>
        <begin position="104"/>
        <end position="126"/>
    </location>
</feature>
<organism evidence="2 3">
    <name type="scientific">Solirubrobacter ginsenosidimutans</name>
    <dbReference type="NCBI Taxonomy" id="490573"/>
    <lineage>
        <taxon>Bacteria</taxon>
        <taxon>Bacillati</taxon>
        <taxon>Actinomycetota</taxon>
        <taxon>Thermoleophilia</taxon>
        <taxon>Solirubrobacterales</taxon>
        <taxon>Solirubrobacteraceae</taxon>
        <taxon>Solirubrobacter</taxon>
    </lineage>
</organism>
<dbReference type="EMBL" id="JAPDOD010000060">
    <property type="protein sequence ID" value="MDA0166177.1"/>
    <property type="molecule type" value="Genomic_DNA"/>
</dbReference>
<feature type="transmembrane region" description="Helical" evidence="1">
    <location>
        <begin position="147"/>
        <end position="165"/>
    </location>
</feature>